<evidence type="ECO:0000256" key="5">
    <source>
        <dbReference type="ARBA" id="ARBA00022741"/>
    </source>
</evidence>
<feature type="transmembrane region" description="Helical" evidence="9">
    <location>
        <begin position="86"/>
        <end position="110"/>
    </location>
</feature>
<keyword evidence="3" id="KW-0597">Phosphoprotein</keyword>
<organism evidence="11 12">
    <name type="scientific">Pedococcus dokdonensis</name>
    <dbReference type="NCBI Taxonomy" id="443156"/>
    <lineage>
        <taxon>Bacteria</taxon>
        <taxon>Bacillati</taxon>
        <taxon>Actinomycetota</taxon>
        <taxon>Actinomycetes</taxon>
        <taxon>Micrococcales</taxon>
        <taxon>Intrasporangiaceae</taxon>
        <taxon>Pedococcus</taxon>
    </lineage>
</organism>
<dbReference type="InterPro" id="IPR036890">
    <property type="entry name" value="HATPase_C_sf"/>
</dbReference>
<gene>
    <name evidence="11" type="ORF">SAMN04489867_1619</name>
</gene>
<dbReference type="CDD" id="cd16917">
    <property type="entry name" value="HATPase_UhpB-NarQ-NarX-like"/>
    <property type="match status" value="1"/>
</dbReference>
<comment type="catalytic activity">
    <reaction evidence="1">
        <text>ATP + protein L-histidine = ADP + protein N-phospho-L-histidine.</text>
        <dbReference type="EC" id="2.7.13.3"/>
    </reaction>
</comment>
<dbReference type="PANTHER" id="PTHR24421:SF10">
    <property type="entry name" value="NITRATE_NITRITE SENSOR PROTEIN NARQ"/>
    <property type="match status" value="1"/>
</dbReference>
<dbReference type="GO" id="GO:0000155">
    <property type="term" value="F:phosphorelay sensor kinase activity"/>
    <property type="evidence" value="ECO:0007669"/>
    <property type="project" value="InterPro"/>
</dbReference>
<dbReference type="EMBL" id="LT629711">
    <property type="protein sequence ID" value="SDP17143.1"/>
    <property type="molecule type" value="Genomic_DNA"/>
</dbReference>
<evidence type="ECO:0000256" key="9">
    <source>
        <dbReference type="SAM" id="Phobius"/>
    </source>
</evidence>
<evidence type="ECO:0000256" key="7">
    <source>
        <dbReference type="ARBA" id="ARBA00022840"/>
    </source>
</evidence>
<sequence>MTRPGTCAAYPRRVLLRNPSPLPRTLWGETWRLLLALAFGGFILGAVLIESQQPGEPPVPESLAFIEVVLGIVALALLPLRRRYPMPVAAVTAVLSGFSALATGASLIAMISLATHRRWRPVALVAALSMAASASYEAVRPTGNGLWGNVLSLVIGTLIVALTIAIGYYIGTRRDLFASWQQRAETAEREQASRVAEARATERALIAREMHDVLAHRISLVAMHSGALAYRTDLSADDTTRTAEVIRDNAHLALTELREVLGVLRDPAAPRDGEAIEPPQPTLASVEALIADERESGRTVSADIDVADLDSAPNALSRNAFRIVQECLTNARKHAPGVPVRLEIRGGPDAGLEIRVSNPVPVGAALPTGLPRSGMGLAGVTERAVLAGGELTFGTDRRGEFVVRARLPWRA</sequence>
<proteinExistence type="predicted"/>
<dbReference type="Gene3D" id="1.20.5.1930">
    <property type="match status" value="1"/>
</dbReference>
<evidence type="ECO:0000256" key="1">
    <source>
        <dbReference type="ARBA" id="ARBA00000085"/>
    </source>
</evidence>
<dbReference type="InterPro" id="IPR050482">
    <property type="entry name" value="Sensor_HK_TwoCompSys"/>
</dbReference>
<keyword evidence="5" id="KW-0547">Nucleotide-binding</keyword>
<keyword evidence="9" id="KW-1133">Transmembrane helix</keyword>
<dbReference type="Gene3D" id="3.30.565.10">
    <property type="entry name" value="Histidine kinase-like ATPase, C-terminal domain"/>
    <property type="match status" value="1"/>
</dbReference>
<accession>A0A1H0QIC8</accession>
<dbReference type="PANTHER" id="PTHR24421">
    <property type="entry name" value="NITRATE/NITRITE SENSOR PROTEIN NARX-RELATED"/>
    <property type="match status" value="1"/>
</dbReference>
<feature type="transmembrane region" description="Helical" evidence="9">
    <location>
        <begin position="31"/>
        <end position="50"/>
    </location>
</feature>
<evidence type="ECO:0000256" key="8">
    <source>
        <dbReference type="ARBA" id="ARBA00023012"/>
    </source>
</evidence>
<feature type="domain" description="Signal transduction histidine kinase subgroup 3 dimerisation and phosphoacceptor" evidence="10">
    <location>
        <begin position="202"/>
        <end position="267"/>
    </location>
</feature>
<dbReference type="GO" id="GO:0046983">
    <property type="term" value="F:protein dimerization activity"/>
    <property type="evidence" value="ECO:0007669"/>
    <property type="project" value="InterPro"/>
</dbReference>
<dbReference type="GO" id="GO:0005524">
    <property type="term" value="F:ATP binding"/>
    <property type="evidence" value="ECO:0007669"/>
    <property type="project" value="UniProtKB-KW"/>
</dbReference>
<dbReference type="GO" id="GO:0016020">
    <property type="term" value="C:membrane"/>
    <property type="evidence" value="ECO:0007669"/>
    <property type="project" value="InterPro"/>
</dbReference>
<dbReference type="Pfam" id="PF07730">
    <property type="entry name" value="HisKA_3"/>
    <property type="match status" value="1"/>
</dbReference>
<keyword evidence="8" id="KW-0902">Two-component regulatory system</keyword>
<dbReference type="InterPro" id="IPR011712">
    <property type="entry name" value="Sig_transdc_His_kin_sub3_dim/P"/>
</dbReference>
<dbReference type="EC" id="2.7.13.3" evidence="2"/>
<evidence type="ECO:0000313" key="11">
    <source>
        <dbReference type="EMBL" id="SDP17143.1"/>
    </source>
</evidence>
<dbReference type="AlphaFoldDB" id="A0A1H0QIC8"/>
<evidence type="ECO:0000256" key="4">
    <source>
        <dbReference type="ARBA" id="ARBA00022679"/>
    </source>
</evidence>
<keyword evidence="9" id="KW-0812">Transmembrane</keyword>
<feature type="transmembrane region" description="Helical" evidence="9">
    <location>
        <begin position="62"/>
        <end position="80"/>
    </location>
</feature>
<evidence type="ECO:0000313" key="12">
    <source>
        <dbReference type="Proteomes" id="UP000199077"/>
    </source>
</evidence>
<evidence type="ECO:0000256" key="6">
    <source>
        <dbReference type="ARBA" id="ARBA00022777"/>
    </source>
</evidence>
<dbReference type="SUPFAM" id="SSF55874">
    <property type="entry name" value="ATPase domain of HSP90 chaperone/DNA topoisomerase II/histidine kinase"/>
    <property type="match status" value="1"/>
</dbReference>
<keyword evidence="6 11" id="KW-0418">Kinase</keyword>
<evidence type="ECO:0000256" key="3">
    <source>
        <dbReference type="ARBA" id="ARBA00022553"/>
    </source>
</evidence>
<keyword evidence="4" id="KW-0808">Transferase</keyword>
<keyword evidence="9" id="KW-0472">Membrane</keyword>
<dbReference type="Proteomes" id="UP000199077">
    <property type="component" value="Chromosome I"/>
</dbReference>
<name>A0A1H0QIC8_9MICO</name>
<evidence type="ECO:0000256" key="2">
    <source>
        <dbReference type="ARBA" id="ARBA00012438"/>
    </source>
</evidence>
<evidence type="ECO:0000259" key="10">
    <source>
        <dbReference type="Pfam" id="PF07730"/>
    </source>
</evidence>
<reference evidence="12" key="1">
    <citation type="submission" date="2016-10" db="EMBL/GenBank/DDBJ databases">
        <authorList>
            <person name="Varghese N."/>
            <person name="Submissions S."/>
        </authorList>
    </citation>
    <scope>NUCLEOTIDE SEQUENCE [LARGE SCALE GENOMIC DNA]</scope>
    <source>
        <strain evidence="12">DSM 22329</strain>
    </source>
</reference>
<dbReference type="STRING" id="443156.SAMN04489867_1619"/>
<protein>
    <recommendedName>
        <fullName evidence="2">histidine kinase</fullName>
        <ecNumber evidence="2">2.7.13.3</ecNumber>
    </recommendedName>
</protein>
<feature type="transmembrane region" description="Helical" evidence="9">
    <location>
        <begin position="151"/>
        <end position="171"/>
    </location>
</feature>
<keyword evidence="7" id="KW-0067">ATP-binding</keyword>
<keyword evidence="12" id="KW-1185">Reference proteome</keyword>